<comment type="function">
    <text evidence="11">Molecular adapter which is involved in cilium biogenesis. Part of a functional complex including OFD1 a centriolar protein involved in cilium assembly. Could regulate the cAMP-dependent phosphorylation of OFD1, and its subsequent ubiquitination by PJA2 which ultimately leads to its proteasomal degradation.</text>
</comment>
<keyword evidence="5" id="KW-0853">WD repeat</keyword>
<evidence type="ECO:0000256" key="6">
    <source>
        <dbReference type="ARBA" id="ARBA00022737"/>
    </source>
</evidence>
<feature type="domain" description="Rab-GAP TBC" evidence="14">
    <location>
        <begin position="387"/>
        <end position="562"/>
    </location>
</feature>
<gene>
    <name evidence="15" type="ORF">CEUTPL_LOCUS6786</name>
</gene>
<reference evidence="15" key="1">
    <citation type="submission" date="2022-01" db="EMBL/GenBank/DDBJ databases">
        <authorList>
            <person name="King R."/>
        </authorList>
    </citation>
    <scope>NUCLEOTIDE SEQUENCE</scope>
</reference>
<dbReference type="EMBL" id="OU892279">
    <property type="protein sequence ID" value="CAG9766198.1"/>
    <property type="molecule type" value="Genomic_DNA"/>
</dbReference>
<dbReference type="InterPro" id="IPR001680">
    <property type="entry name" value="WD40_rpt"/>
</dbReference>
<keyword evidence="10" id="KW-0966">Cell projection</keyword>
<proteinExistence type="predicted"/>
<dbReference type="Pfam" id="PF00566">
    <property type="entry name" value="RabGAP-TBC"/>
    <property type="match status" value="1"/>
</dbReference>
<dbReference type="PROSITE" id="PS50086">
    <property type="entry name" value="TBC_RABGAP"/>
    <property type="match status" value="1"/>
</dbReference>
<evidence type="ECO:0000256" key="1">
    <source>
        <dbReference type="ARBA" id="ARBA00004120"/>
    </source>
</evidence>
<accession>A0A9N9MNG0</accession>
<keyword evidence="8 12" id="KW-0175">Coiled coil</keyword>
<dbReference type="SMART" id="SM00320">
    <property type="entry name" value="WD40"/>
    <property type="match status" value="4"/>
</dbReference>
<dbReference type="Gene3D" id="2.130.10.10">
    <property type="entry name" value="YVTN repeat-like/Quinoprotein amine dehydrogenase"/>
    <property type="match status" value="1"/>
</dbReference>
<feature type="region of interest" description="Disordered" evidence="13">
    <location>
        <begin position="904"/>
        <end position="927"/>
    </location>
</feature>
<evidence type="ECO:0000256" key="4">
    <source>
        <dbReference type="ARBA" id="ARBA00022490"/>
    </source>
</evidence>
<keyword evidence="7" id="KW-0970">Cilium biogenesis/degradation</keyword>
<protein>
    <recommendedName>
        <fullName evidence="3">TBC1 domain family member 31</fullName>
    </recommendedName>
</protein>
<dbReference type="SUPFAM" id="SSF50978">
    <property type="entry name" value="WD40 repeat-like"/>
    <property type="match status" value="1"/>
</dbReference>
<evidence type="ECO:0000256" key="8">
    <source>
        <dbReference type="ARBA" id="ARBA00023054"/>
    </source>
</evidence>
<dbReference type="Gene3D" id="1.10.472.80">
    <property type="entry name" value="Ypt/Rab-GAP domain of gyp1p, domain 3"/>
    <property type="match status" value="1"/>
</dbReference>
<comment type="subcellular location">
    <subcellularLocation>
        <location evidence="1">Cytoplasm</location>
        <location evidence="1">Cytoskeleton</location>
        <location evidence="1">Cilium basal body</location>
    </subcellularLocation>
    <subcellularLocation>
        <location evidence="2">Cytoplasm</location>
        <location evidence="2">Cytoskeleton</location>
        <location evidence="2">Microtubule organizing center</location>
        <location evidence="2">Centrosome</location>
        <location evidence="2">Centriolar satellite</location>
    </subcellularLocation>
</comment>
<dbReference type="OrthoDB" id="5578278at2759"/>
<keyword evidence="9" id="KW-0206">Cytoskeleton</keyword>
<name>A0A9N9MNG0_9CUCU</name>
<evidence type="ECO:0000256" key="3">
    <source>
        <dbReference type="ARBA" id="ARBA00014199"/>
    </source>
</evidence>
<evidence type="ECO:0000256" key="7">
    <source>
        <dbReference type="ARBA" id="ARBA00022794"/>
    </source>
</evidence>
<dbReference type="GO" id="GO:0034451">
    <property type="term" value="C:centriolar satellite"/>
    <property type="evidence" value="ECO:0007669"/>
    <property type="project" value="UniProtKB-SubCell"/>
</dbReference>
<keyword evidence="4" id="KW-0963">Cytoplasm</keyword>
<evidence type="ECO:0000256" key="11">
    <source>
        <dbReference type="ARBA" id="ARBA00034464"/>
    </source>
</evidence>
<dbReference type="PANTHER" id="PTHR19853:SF1">
    <property type="entry name" value="TBC1 DOMAIN FAMILY MEMBER 31"/>
    <property type="match status" value="1"/>
</dbReference>
<feature type="coiled-coil region" evidence="12">
    <location>
        <begin position="699"/>
        <end position="733"/>
    </location>
</feature>
<evidence type="ECO:0000313" key="16">
    <source>
        <dbReference type="Proteomes" id="UP001152799"/>
    </source>
</evidence>
<dbReference type="InterPro" id="IPR051570">
    <property type="entry name" value="TBC1_cilium_biogenesis"/>
</dbReference>
<evidence type="ECO:0000256" key="10">
    <source>
        <dbReference type="ARBA" id="ARBA00023273"/>
    </source>
</evidence>
<sequence length="927" mass="107839">MGSLDVAKELTTDISKKIFKLKPPDSNGLLLNILTSNNKKAVRFLHCSFQNNGNILALASNDEQIYIIDFLMGKFWKLKKLDSRTYIKFSECNDSQLLVGKSNGVLEILHIDSGNVLAKLLGHLHSVVSISFTQNNRCLSSSKYEAIIWDLFSYTKLQVLSLEVECVLKFVLFVPVSNHILVCYNDDIIQIWQHSSFENLKQFHPSNWRNHSVRSLSFTKNGKIMAVSGFQPILAIFQLDIWKLLKIINLPEYINSVRKIQFISQHFDGGCNKLIAILSGNGIIYFYNVEENFLISKLNTKGEIVSFSIPHGHIQYISCLLCTGEVEVYDMNFYLMKNQELTIVKAQDSTSKVRLRNFCRKDTTTKLRIENILEIDKLKSIIQEYREFPEAYRSIIWEKILKLPNNRKQYNTIVNHMGIVAFDNLQQQFPLEDKVTIRCLRHVLNNIVTWCPFFAEVDYLPCFLFPFVKVFHKKPVSCFELCCTIIINWCQHWFEYHPLPPVNILAMIDNMLMEHDALLLQHFSLHKIKPILYSWSLLETAFSELLTTQGWLMFWDHVFINEPAFLLCAVIAYLMLQRKQLLVLTKAEDFLHFFYSQRPLDTKTLITKTYHILNHTSSSNHPRQYLSMFTCLTCGSYPIFDEYPKEVVNFQVEHMNHLDHQLKETKSLRETILREKGKQTRLNEMAVKNEEDRRMIEVEKAAIQKIKSYQQNLLNQQEELKAMRQELIDQEEAIIENTQKMYRGDIRNAGNMEILTNGIDVSGKNNKIDINNLQEAYKLEQLDLLRKNQNLKLDRTSHILSPDFTDQLSSAHKKTMDLKEMIKNAKIGLEPPRKADVVLTIAATNELIDKIKLELENERFLDKHDDTRENMKVKQLEKETEGLQKEISQLLRVLSEKRSEEVLPAYSSASNGVGPNKTVRFSKKTKR</sequence>
<dbReference type="InterPro" id="IPR035969">
    <property type="entry name" value="Rab-GAP_TBC_sf"/>
</dbReference>
<evidence type="ECO:0000313" key="15">
    <source>
        <dbReference type="EMBL" id="CAG9766198.1"/>
    </source>
</evidence>
<dbReference type="Proteomes" id="UP001152799">
    <property type="component" value="Chromosome 3"/>
</dbReference>
<dbReference type="InterPro" id="IPR036322">
    <property type="entry name" value="WD40_repeat_dom_sf"/>
</dbReference>
<dbReference type="GO" id="GO:0060271">
    <property type="term" value="P:cilium assembly"/>
    <property type="evidence" value="ECO:0007669"/>
    <property type="project" value="TreeGrafter"/>
</dbReference>
<evidence type="ECO:0000256" key="2">
    <source>
        <dbReference type="ARBA" id="ARBA00004607"/>
    </source>
</evidence>
<evidence type="ECO:0000256" key="12">
    <source>
        <dbReference type="SAM" id="Coils"/>
    </source>
</evidence>
<evidence type="ECO:0000259" key="14">
    <source>
        <dbReference type="PROSITE" id="PS50086"/>
    </source>
</evidence>
<dbReference type="PANTHER" id="PTHR19853">
    <property type="entry name" value="WD REPEAT CONTAINING PROTEIN 3 WDR3"/>
    <property type="match status" value="1"/>
</dbReference>
<keyword evidence="16" id="KW-1185">Reference proteome</keyword>
<organism evidence="15 16">
    <name type="scientific">Ceutorhynchus assimilis</name>
    <name type="common">cabbage seed weevil</name>
    <dbReference type="NCBI Taxonomy" id="467358"/>
    <lineage>
        <taxon>Eukaryota</taxon>
        <taxon>Metazoa</taxon>
        <taxon>Ecdysozoa</taxon>
        <taxon>Arthropoda</taxon>
        <taxon>Hexapoda</taxon>
        <taxon>Insecta</taxon>
        <taxon>Pterygota</taxon>
        <taxon>Neoptera</taxon>
        <taxon>Endopterygota</taxon>
        <taxon>Coleoptera</taxon>
        <taxon>Polyphaga</taxon>
        <taxon>Cucujiformia</taxon>
        <taxon>Curculionidae</taxon>
        <taxon>Ceutorhynchinae</taxon>
        <taxon>Ceutorhynchus</taxon>
    </lineage>
</organism>
<evidence type="ECO:0000256" key="13">
    <source>
        <dbReference type="SAM" id="MobiDB-lite"/>
    </source>
</evidence>
<evidence type="ECO:0000256" key="5">
    <source>
        <dbReference type="ARBA" id="ARBA00022574"/>
    </source>
</evidence>
<dbReference type="InterPro" id="IPR000195">
    <property type="entry name" value="Rab-GAP-TBC_dom"/>
</dbReference>
<evidence type="ECO:0000256" key="9">
    <source>
        <dbReference type="ARBA" id="ARBA00023212"/>
    </source>
</evidence>
<dbReference type="AlphaFoldDB" id="A0A9N9MNG0"/>
<dbReference type="GO" id="GO:0036064">
    <property type="term" value="C:ciliary basal body"/>
    <property type="evidence" value="ECO:0007669"/>
    <property type="project" value="TreeGrafter"/>
</dbReference>
<dbReference type="SUPFAM" id="SSF47923">
    <property type="entry name" value="Ypt/Rab-GAP domain of gyp1p"/>
    <property type="match status" value="1"/>
</dbReference>
<dbReference type="InterPro" id="IPR015943">
    <property type="entry name" value="WD40/YVTN_repeat-like_dom_sf"/>
</dbReference>
<keyword evidence="6" id="KW-0677">Repeat</keyword>